<feature type="transmembrane region" description="Helical" evidence="9">
    <location>
        <begin position="12"/>
        <end position="36"/>
    </location>
</feature>
<evidence type="ECO:0000256" key="5">
    <source>
        <dbReference type="ARBA" id="ARBA00022692"/>
    </source>
</evidence>
<dbReference type="GO" id="GO:0022857">
    <property type="term" value="F:transmembrane transporter activity"/>
    <property type="evidence" value="ECO:0007669"/>
    <property type="project" value="UniProtKB-UniRule"/>
</dbReference>
<dbReference type="Proteomes" id="UP000193495">
    <property type="component" value="Unassembled WGS sequence"/>
</dbReference>
<dbReference type="AlphaFoldDB" id="A0A1X7A0W1"/>
<feature type="transmembrane region" description="Helical" evidence="9">
    <location>
        <begin position="86"/>
        <end position="107"/>
    </location>
</feature>
<evidence type="ECO:0000256" key="6">
    <source>
        <dbReference type="ARBA" id="ARBA00022989"/>
    </source>
</evidence>
<dbReference type="RefSeq" id="WP_085897643.1">
    <property type="nucleotide sequence ID" value="NZ_FWFY01000013.1"/>
</dbReference>
<dbReference type="EMBL" id="PYGB01000015">
    <property type="protein sequence ID" value="PSK81546.1"/>
    <property type="molecule type" value="Genomic_DNA"/>
</dbReference>
<reference evidence="11 14" key="2">
    <citation type="submission" date="2018-03" db="EMBL/GenBank/DDBJ databases">
        <title>Genomic Encyclopedia of Archaeal and Bacterial Type Strains, Phase II (KMG-II): from individual species to whole genera.</title>
        <authorList>
            <person name="Goeker M."/>
        </authorList>
    </citation>
    <scope>NUCLEOTIDE SEQUENCE [LARGE SCALE GENOMIC DNA]</scope>
    <source>
        <strain evidence="11 14">DSM 29956</strain>
    </source>
</reference>
<dbReference type="EMBL" id="FWFY01000013">
    <property type="protein sequence ID" value="SLN67093.1"/>
    <property type="molecule type" value="Genomic_DNA"/>
</dbReference>
<evidence type="ECO:0000259" key="10">
    <source>
        <dbReference type="Pfam" id="PF04290"/>
    </source>
</evidence>
<evidence type="ECO:0000256" key="2">
    <source>
        <dbReference type="ARBA" id="ARBA00022448"/>
    </source>
</evidence>
<keyword evidence="14" id="KW-1185">Reference proteome</keyword>
<dbReference type="GO" id="GO:0015740">
    <property type="term" value="P:C4-dicarboxylate transport"/>
    <property type="evidence" value="ECO:0007669"/>
    <property type="project" value="TreeGrafter"/>
</dbReference>
<protein>
    <recommendedName>
        <fullName evidence="9">TRAP transporter small permease protein</fullName>
    </recommendedName>
</protein>
<dbReference type="InterPro" id="IPR055348">
    <property type="entry name" value="DctQ"/>
</dbReference>
<evidence type="ECO:0000313" key="14">
    <source>
        <dbReference type="Proteomes" id="UP000240624"/>
    </source>
</evidence>
<name>A0A1X7A0W1_9RHOB</name>
<comment type="function">
    <text evidence="9">Part of the tripartite ATP-independent periplasmic (TRAP) transport system.</text>
</comment>
<accession>A0A1X7A0W1</accession>
<gene>
    <name evidence="12" type="primary">yiaM_3</name>
    <name evidence="11" type="ORF">CLV79_11514</name>
    <name evidence="12" type="ORF">LOS8367_03337</name>
</gene>
<keyword evidence="2 9" id="KW-0813">Transport</keyword>
<organism evidence="12 13">
    <name type="scientific">Limimaricola soesokkakensis</name>
    <dbReference type="NCBI Taxonomy" id="1343159"/>
    <lineage>
        <taxon>Bacteria</taxon>
        <taxon>Pseudomonadati</taxon>
        <taxon>Pseudomonadota</taxon>
        <taxon>Alphaproteobacteria</taxon>
        <taxon>Rhodobacterales</taxon>
        <taxon>Paracoccaceae</taxon>
        <taxon>Limimaricola</taxon>
    </lineage>
</organism>
<dbReference type="GO" id="GO:0005886">
    <property type="term" value="C:plasma membrane"/>
    <property type="evidence" value="ECO:0007669"/>
    <property type="project" value="UniProtKB-SubCell"/>
</dbReference>
<evidence type="ECO:0000256" key="7">
    <source>
        <dbReference type="ARBA" id="ARBA00023136"/>
    </source>
</evidence>
<keyword evidence="4 9" id="KW-0997">Cell inner membrane</keyword>
<feature type="domain" description="Tripartite ATP-independent periplasmic transporters DctQ component" evidence="10">
    <location>
        <begin position="24"/>
        <end position="152"/>
    </location>
</feature>
<reference evidence="12 13" key="1">
    <citation type="submission" date="2017-03" db="EMBL/GenBank/DDBJ databases">
        <authorList>
            <person name="Afonso C.L."/>
            <person name="Miller P.J."/>
            <person name="Scott M.A."/>
            <person name="Spackman E."/>
            <person name="Goraichik I."/>
            <person name="Dimitrov K.M."/>
            <person name="Suarez D.L."/>
            <person name="Swayne D.E."/>
        </authorList>
    </citation>
    <scope>NUCLEOTIDE SEQUENCE [LARGE SCALE GENOMIC DNA]</scope>
    <source>
        <strain evidence="12 13">CECT 8367</strain>
    </source>
</reference>
<keyword evidence="5 9" id="KW-0812">Transmembrane</keyword>
<evidence type="ECO:0000313" key="12">
    <source>
        <dbReference type="EMBL" id="SLN67093.1"/>
    </source>
</evidence>
<feature type="transmembrane region" description="Helical" evidence="9">
    <location>
        <begin position="48"/>
        <end position="65"/>
    </location>
</feature>
<keyword evidence="3" id="KW-1003">Cell membrane</keyword>
<keyword evidence="7 9" id="KW-0472">Membrane</keyword>
<dbReference type="PANTHER" id="PTHR35011">
    <property type="entry name" value="2,3-DIKETO-L-GULONATE TRAP TRANSPORTER SMALL PERMEASE PROTEIN YIAM"/>
    <property type="match status" value="1"/>
</dbReference>
<dbReference type="InterPro" id="IPR007387">
    <property type="entry name" value="TRAP_DctQ"/>
</dbReference>
<evidence type="ECO:0000256" key="1">
    <source>
        <dbReference type="ARBA" id="ARBA00004429"/>
    </source>
</evidence>
<sequence length="170" mass="18653">MLEKTDRMLTALNRWSLIGLLTAMVCIIFANVALRYLTNHSIIWAEEVARYLMVWMTFLGAGLALRRGGHVAITALPDALGPRAAMVLRGVVALLLLGFAALMVKIGVDYMGRMGRQLTPATRISFWWIYLAMPMGFALFAAHLALALVSYLRSGSFEPAERSAAPRGLA</sequence>
<evidence type="ECO:0000256" key="9">
    <source>
        <dbReference type="RuleBase" id="RU369079"/>
    </source>
</evidence>
<keyword evidence="6 9" id="KW-1133">Transmembrane helix</keyword>
<dbReference type="PANTHER" id="PTHR35011:SF2">
    <property type="entry name" value="2,3-DIKETO-L-GULONATE TRAP TRANSPORTER SMALL PERMEASE PROTEIN YIAM"/>
    <property type="match status" value="1"/>
</dbReference>
<dbReference type="Proteomes" id="UP000240624">
    <property type="component" value="Unassembled WGS sequence"/>
</dbReference>
<evidence type="ECO:0000256" key="4">
    <source>
        <dbReference type="ARBA" id="ARBA00022519"/>
    </source>
</evidence>
<evidence type="ECO:0000313" key="11">
    <source>
        <dbReference type="EMBL" id="PSK81546.1"/>
    </source>
</evidence>
<comment type="similarity">
    <text evidence="8 9">Belongs to the TRAP transporter small permease family.</text>
</comment>
<evidence type="ECO:0000256" key="3">
    <source>
        <dbReference type="ARBA" id="ARBA00022475"/>
    </source>
</evidence>
<proteinExistence type="inferred from homology"/>
<comment type="subcellular location">
    <subcellularLocation>
        <location evidence="1 9">Cell inner membrane</location>
        <topology evidence="1 9">Multi-pass membrane protein</topology>
    </subcellularLocation>
</comment>
<evidence type="ECO:0000256" key="8">
    <source>
        <dbReference type="ARBA" id="ARBA00038436"/>
    </source>
</evidence>
<evidence type="ECO:0000313" key="13">
    <source>
        <dbReference type="Proteomes" id="UP000193495"/>
    </source>
</evidence>
<dbReference type="Pfam" id="PF04290">
    <property type="entry name" value="DctQ"/>
    <property type="match status" value="1"/>
</dbReference>
<comment type="subunit">
    <text evidence="9">The complex comprises the extracytoplasmic solute receptor protein and the two transmembrane proteins.</text>
</comment>
<feature type="transmembrane region" description="Helical" evidence="9">
    <location>
        <begin position="127"/>
        <end position="152"/>
    </location>
</feature>